<name>A0A1L3ZNR4_RHILE</name>
<feature type="signal peptide" evidence="1">
    <location>
        <begin position="1"/>
        <end position="20"/>
    </location>
</feature>
<geneLocation type="plasmid" evidence="2 3">
    <name>unnamed5</name>
</geneLocation>
<dbReference type="Proteomes" id="UP000183050">
    <property type="component" value="Plasmid unnamed5"/>
</dbReference>
<dbReference type="RefSeq" id="WP_072642408.1">
    <property type="nucleotide sequence ID" value="NZ_CP018233.1"/>
</dbReference>
<protein>
    <submittedName>
        <fullName evidence="2">Uncharacterized protein</fullName>
    </submittedName>
</protein>
<evidence type="ECO:0000313" key="3">
    <source>
        <dbReference type="Proteomes" id="UP000183050"/>
    </source>
</evidence>
<sequence length="295" mass="32220">MRTWISIAALLLSAVVSAQAQELSRQQQIDEAKDLLTTACLSGTSFEFDANADGRLEIKSLKPGAGGKISVNVKKDPGGVGYLNEEIRKGVDAEIRDCMKPYISRILDIISGVKSSSLPKEPNKFLSATASAIEGKSVRIVSAEMNESAIKKKFKDNELDEYSNYFAEQGRPWDHDVIGVPSGDEALTKQLIFDAGDLVGLRYARSEDTPGPKQDCGLPLLDSWYSIKARFDLGTGDIRGNRVNGRNSGLNWDLVQTQEKISFDGGSAFYSSSETYFRDKPGGWSCSESVIALMK</sequence>
<dbReference type="AlphaFoldDB" id="A0A1L3ZNR4"/>
<proteinExistence type="predicted"/>
<keyword evidence="1" id="KW-0732">Signal</keyword>
<accession>A0A1L3ZNR4</accession>
<dbReference type="EMBL" id="CP018233">
    <property type="protein sequence ID" value="API57200.1"/>
    <property type="molecule type" value="Genomic_DNA"/>
</dbReference>
<reference evidence="2 3" key="1">
    <citation type="submission" date="2016-11" db="EMBL/GenBank/DDBJ databases">
        <title>Rhizobium leguminosarum bv. viciae strain Vaf12 isolated from Vavilovia formosa root nodules from Russia, Dagestan.</title>
        <authorList>
            <person name="Kimeklis A."/>
        </authorList>
    </citation>
    <scope>NUCLEOTIDE SEQUENCE [LARGE SCALE GENOMIC DNA]</scope>
    <source>
        <strain evidence="2 3">Vaf-108</strain>
        <plasmid evidence="3">Plasmid unnamed5</plasmid>
    </source>
</reference>
<organism evidence="2 3">
    <name type="scientific">Rhizobium leguminosarum</name>
    <dbReference type="NCBI Taxonomy" id="384"/>
    <lineage>
        <taxon>Bacteria</taxon>
        <taxon>Pseudomonadati</taxon>
        <taxon>Pseudomonadota</taxon>
        <taxon>Alphaproteobacteria</taxon>
        <taxon>Hyphomicrobiales</taxon>
        <taxon>Rhizobiaceae</taxon>
        <taxon>Rhizobium/Agrobacterium group</taxon>
        <taxon>Rhizobium</taxon>
    </lineage>
</organism>
<feature type="chain" id="PRO_5012860269" evidence="1">
    <location>
        <begin position="21"/>
        <end position="295"/>
    </location>
</feature>
<evidence type="ECO:0000256" key="1">
    <source>
        <dbReference type="SAM" id="SignalP"/>
    </source>
</evidence>
<keyword evidence="2" id="KW-0614">Plasmid</keyword>
<gene>
    <name evidence="2" type="ORF">BMW22_37940</name>
</gene>
<evidence type="ECO:0000313" key="2">
    <source>
        <dbReference type="EMBL" id="API57200.1"/>
    </source>
</evidence>